<keyword evidence="9 13" id="KW-0798">TonB box</keyword>
<reference evidence="18" key="1">
    <citation type="submission" date="2020-02" db="EMBL/GenBank/DDBJ databases">
        <authorList>
            <person name="Gao J."/>
            <person name="Sun J."/>
        </authorList>
    </citation>
    <scope>NUCLEOTIDE SEQUENCE</scope>
    <source>
        <strain evidence="18">602-2</strain>
    </source>
</reference>
<keyword evidence="18" id="KW-0675">Receptor</keyword>
<evidence type="ECO:0000256" key="1">
    <source>
        <dbReference type="ARBA" id="ARBA00004571"/>
    </source>
</evidence>
<dbReference type="InterPro" id="IPR010916">
    <property type="entry name" value="TonB_box_CS"/>
</dbReference>
<dbReference type="PANTHER" id="PTHR32552:SF81">
    <property type="entry name" value="TONB-DEPENDENT OUTER MEMBRANE RECEPTOR"/>
    <property type="match status" value="1"/>
</dbReference>
<keyword evidence="6 15" id="KW-0732">Signal</keyword>
<dbReference type="Pfam" id="PF00593">
    <property type="entry name" value="TonB_dep_Rec_b-barrel"/>
    <property type="match status" value="1"/>
</dbReference>
<evidence type="ECO:0000256" key="5">
    <source>
        <dbReference type="ARBA" id="ARBA00022692"/>
    </source>
</evidence>
<dbReference type="InterPro" id="IPR037066">
    <property type="entry name" value="Plug_dom_sf"/>
</dbReference>
<comment type="subcellular location">
    <subcellularLocation>
        <location evidence="1 12">Cell outer membrane</location>
        <topology evidence="1 12">Multi-pass membrane protein</topology>
    </subcellularLocation>
</comment>
<evidence type="ECO:0000256" key="9">
    <source>
        <dbReference type="ARBA" id="ARBA00023077"/>
    </source>
</evidence>
<keyword evidence="3 12" id="KW-1134">Transmembrane beta strand</keyword>
<dbReference type="PROSITE" id="PS00430">
    <property type="entry name" value="TONB_DEPENDENT_REC_1"/>
    <property type="match status" value="1"/>
</dbReference>
<evidence type="ECO:0000256" key="13">
    <source>
        <dbReference type="PROSITE-ProRule" id="PRU10143"/>
    </source>
</evidence>
<evidence type="ECO:0000256" key="7">
    <source>
        <dbReference type="ARBA" id="ARBA00023004"/>
    </source>
</evidence>
<dbReference type="EMBL" id="JAAKGT010000011">
    <property type="protein sequence ID" value="NGM51705.1"/>
    <property type="molecule type" value="Genomic_DNA"/>
</dbReference>
<evidence type="ECO:0000256" key="4">
    <source>
        <dbReference type="ARBA" id="ARBA00022496"/>
    </source>
</evidence>
<comment type="caution">
    <text evidence="18">The sequence shown here is derived from an EMBL/GenBank/DDBJ whole genome shotgun (WGS) entry which is preliminary data.</text>
</comment>
<dbReference type="InterPro" id="IPR036942">
    <property type="entry name" value="Beta-barrel_TonB_sf"/>
</dbReference>
<dbReference type="InterPro" id="IPR012910">
    <property type="entry name" value="Plug_dom"/>
</dbReference>
<dbReference type="Gene3D" id="2.40.170.20">
    <property type="entry name" value="TonB-dependent receptor, beta-barrel domain"/>
    <property type="match status" value="1"/>
</dbReference>
<evidence type="ECO:0000256" key="10">
    <source>
        <dbReference type="ARBA" id="ARBA00023136"/>
    </source>
</evidence>
<feature type="signal peptide" evidence="15">
    <location>
        <begin position="1"/>
        <end position="27"/>
    </location>
</feature>
<keyword evidence="10 12" id="KW-0472">Membrane</keyword>
<evidence type="ECO:0000256" key="3">
    <source>
        <dbReference type="ARBA" id="ARBA00022452"/>
    </source>
</evidence>
<evidence type="ECO:0000256" key="15">
    <source>
        <dbReference type="SAM" id="SignalP"/>
    </source>
</evidence>
<feature type="chain" id="PRO_5026282842" evidence="15">
    <location>
        <begin position="28"/>
        <end position="869"/>
    </location>
</feature>
<name>A0A6G4R2I0_9CAUL</name>
<dbReference type="PROSITE" id="PS52016">
    <property type="entry name" value="TONB_DEPENDENT_REC_3"/>
    <property type="match status" value="1"/>
</dbReference>
<proteinExistence type="inferred from homology"/>
<feature type="domain" description="TonB-dependent receptor-like beta-barrel" evidence="16">
    <location>
        <begin position="301"/>
        <end position="815"/>
    </location>
</feature>
<evidence type="ECO:0000256" key="11">
    <source>
        <dbReference type="ARBA" id="ARBA00023237"/>
    </source>
</evidence>
<keyword evidence="2 12" id="KW-0813">Transport</keyword>
<evidence type="ECO:0000256" key="2">
    <source>
        <dbReference type="ARBA" id="ARBA00022448"/>
    </source>
</evidence>
<evidence type="ECO:0000256" key="8">
    <source>
        <dbReference type="ARBA" id="ARBA00023065"/>
    </source>
</evidence>
<dbReference type="GO" id="GO:0009279">
    <property type="term" value="C:cell outer membrane"/>
    <property type="evidence" value="ECO:0007669"/>
    <property type="project" value="UniProtKB-SubCell"/>
</dbReference>
<sequence>MRFTQVLRGTASAVVLAGVAAIGVAHAQDSAAAAAQEPETLTVDSIIVTAQKREQNLQDTPVVVTAVGAKLLQDTGVRDIKDLTILTPGLTVTSTTSEASTTARIRGVGTVGDNPGLESSVGIVIDGVYRPRNGVSFGDLGEMERIEVLKGPQGTLFGKNTSAGVINIMTKEPEFGFGANGELTAGNYNAFGAAASVTGPLFGSDKWAGRLYAAAREREGFNNVITGKGPSGEKHDADQNFYTVRGQLLFVPDDNSTFKIIADYTKRDENCCGAVQIRTGPTAAVVNALSQGGVGIANPADPFKRVAYSNRGAPQEIEDKGISLQADIDLPIGTLTSISAIRNWRIDSGQDSDFTAADITYRAKDGTNYAEFTTFSQELRLAGSTERLNWLVGAFLADERLDNEANFRFGSDYEAYMSTIVLSGVAGALAPAGITVNQANSALFASQITALPYGSSFTAGTGLHDTYNQRSKTVALFTNNTLKITDAFDITVGLRYTAEEKDLDTYQTGASNACGVLLTPAGQARVASTLVGRGVPAALFGTATGTSLVSTVVGNMCLPWANPLFNGRGTKQSLSEREWTGTVKASYRLNPSVFTYASYARGYKGSGFNLDRTQSSNGLPSGGVGVVPITDTSFPAEFVDSYEIGVKNTLFNRTVLFNVTGFYQKFSDFQLNTFLGTSFAVRSVEEVTSKGVDIDFLWFTPVRGLTIQSGATYSKTEYGDQPIANDPTNALVLLPGSQMSFAPEWSASASISYEHSVGGSLKAKYNVGGKYSSEYNTGSDLFPFKQQKAFPLLNARVGLGDADDKWAVELWAQNLLDKNYYQVVFNGPLQGSSGLSATNKVYNPANDTLTYDAFLGAPRTYGVTLRSKF</sequence>
<dbReference type="Gene3D" id="2.170.130.10">
    <property type="entry name" value="TonB-dependent receptor, plug domain"/>
    <property type="match status" value="1"/>
</dbReference>
<comment type="similarity">
    <text evidence="12 14">Belongs to the TonB-dependent receptor family.</text>
</comment>
<protein>
    <submittedName>
        <fullName evidence="18">TonB-dependent receptor</fullName>
    </submittedName>
</protein>
<evidence type="ECO:0000256" key="12">
    <source>
        <dbReference type="PROSITE-ProRule" id="PRU01360"/>
    </source>
</evidence>
<feature type="short sequence motif" description="TonB box" evidence="13">
    <location>
        <begin position="45"/>
        <end position="51"/>
    </location>
</feature>
<dbReference type="SUPFAM" id="SSF56935">
    <property type="entry name" value="Porins"/>
    <property type="match status" value="1"/>
</dbReference>
<evidence type="ECO:0000256" key="14">
    <source>
        <dbReference type="RuleBase" id="RU003357"/>
    </source>
</evidence>
<dbReference type="GO" id="GO:0006826">
    <property type="term" value="P:iron ion transport"/>
    <property type="evidence" value="ECO:0007669"/>
    <property type="project" value="UniProtKB-KW"/>
</dbReference>
<dbReference type="RefSeq" id="WP_165261447.1">
    <property type="nucleotide sequence ID" value="NZ_JAAKGT010000011.1"/>
</dbReference>
<keyword evidence="11 12" id="KW-0998">Cell outer membrane</keyword>
<dbReference type="InterPro" id="IPR000531">
    <property type="entry name" value="Beta-barrel_TonB"/>
</dbReference>
<dbReference type="Pfam" id="PF07715">
    <property type="entry name" value="Plug"/>
    <property type="match status" value="1"/>
</dbReference>
<dbReference type="AlphaFoldDB" id="A0A6G4R2I0"/>
<feature type="domain" description="TonB-dependent receptor plug" evidence="17">
    <location>
        <begin position="57"/>
        <end position="165"/>
    </location>
</feature>
<gene>
    <name evidence="18" type="ORF">G5B46_19000</name>
</gene>
<dbReference type="PANTHER" id="PTHR32552">
    <property type="entry name" value="FERRICHROME IRON RECEPTOR-RELATED"/>
    <property type="match status" value="1"/>
</dbReference>
<evidence type="ECO:0000256" key="6">
    <source>
        <dbReference type="ARBA" id="ARBA00022729"/>
    </source>
</evidence>
<keyword evidence="8" id="KW-0406">Ion transport</keyword>
<evidence type="ECO:0000313" key="18">
    <source>
        <dbReference type="EMBL" id="NGM51705.1"/>
    </source>
</evidence>
<organism evidence="18">
    <name type="scientific">Caulobacter sp. 602-2</name>
    <dbReference type="NCBI Taxonomy" id="2710887"/>
    <lineage>
        <taxon>Bacteria</taxon>
        <taxon>Pseudomonadati</taxon>
        <taxon>Pseudomonadota</taxon>
        <taxon>Alphaproteobacteria</taxon>
        <taxon>Caulobacterales</taxon>
        <taxon>Caulobacteraceae</taxon>
        <taxon>Caulobacter</taxon>
    </lineage>
</organism>
<evidence type="ECO:0000259" key="17">
    <source>
        <dbReference type="Pfam" id="PF07715"/>
    </source>
</evidence>
<accession>A0A6G4R2I0</accession>
<evidence type="ECO:0000259" key="16">
    <source>
        <dbReference type="Pfam" id="PF00593"/>
    </source>
</evidence>
<keyword evidence="4" id="KW-0410">Iron transport</keyword>
<keyword evidence="7" id="KW-0408">Iron</keyword>
<dbReference type="InterPro" id="IPR039426">
    <property type="entry name" value="TonB-dep_rcpt-like"/>
</dbReference>
<keyword evidence="5 12" id="KW-0812">Transmembrane</keyword>